<gene>
    <name evidence="2" type="ORF">BQ4739_LOCUS2641</name>
</gene>
<dbReference type="EMBL" id="FNXT01000202">
    <property type="protein sequence ID" value="SZX62108.1"/>
    <property type="molecule type" value="Genomic_DNA"/>
</dbReference>
<evidence type="ECO:0000313" key="3">
    <source>
        <dbReference type="Proteomes" id="UP000256970"/>
    </source>
</evidence>
<name>A0A383V960_TETOB</name>
<feature type="compositionally biased region" description="Low complexity" evidence="1">
    <location>
        <begin position="20"/>
        <end position="43"/>
    </location>
</feature>
<feature type="region of interest" description="Disordered" evidence="1">
    <location>
        <begin position="239"/>
        <end position="265"/>
    </location>
</feature>
<dbReference type="AlphaFoldDB" id="A0A383V960"/>
<accession>A0A383V960</accession>
<evidence type="ECO:0000256" key="1">
    <source>
        <dbReference type="SAM" id="MobiDB-lite"/>
    </source>
</evidence>
<reference evidence="2 3" key="1">
    <citation type="submission" date="2016-10" db="EMBL/GenBank/DDBJ databases">
        <authorList>
            <person name="Cai Z."/>
        </authorList>
    </citation>
    <scope>NUCLEOTIDE SEQUENCE [LARGE SCALE GENOMIC DNA]</scope>
</reference>
<keyword evidence="3" id="KW-1185">Reference proteome</keyword>
<feature type="compositionally biased region" description="Polar residues" evidence="1">
    <location>
        <begin position="1"/>
        <end position="10"/>
    </location>
</feature>
<feature type="region of interest" description="Disordered" evidence="1">
    <location>
        <begin position="1"/>
        <end position="43"/>
    </location>
</feature>
<dbReference type="Proteomes" id="UP000256970">
    <property type="component" value="Unassembled WGS sequence"/>
</dbReference>
<protein>
    <submittedName>
        <fullName evidence="2">Uncharacterized protein</fullName>
    </submittedName>
</protein>
<proteinExistence type="predicted"/>
<feature type="compositionally biased region" description="Low complexity" evidence="1">
    <location>
        <begin position="251"/>
        <end position="261"/>
    </location>
</feature>
<sequence length="288" mass="31559">MEQQSSSPTSLGDEEPYDEQQQQLHQQHNQQLPQQRQPGHGSQLQLQLLHLHQQVECGDLDLAVDVAQLNARLRSGEFKRWWQDAVPPLVFSFNQKQYGPAGSSIVTSINAFLQAEARRYDGAGLLSGQPQRVSDLLGIRSRQVFLDKATKGGWVLLARQHGVQLADLTPLQPLFERLERPGQGLAQNWPTAQADVAVVQVLQLAAANVVDGVLAARTGSKAVTAAIDTLQAGGIAGFRAPRVRAPPGGTQQQRQQQQQQQHDSRIRAAPWRDACCVCSCTSHALQIS</sequence>
<evidence type="ECO:0000313" key="2">
    <source>
        <dbReference type="EMBL" id="SZX62108.1"/>
    </source>
</evidence>
<organism evidence="2 3">
    <name type="scientific">Tetradesmus obliquus</name>
    <name type="common">Green alga</name>
    <name type="synonym">Acutodesmus obliquus</name>
    <dbReference type="NCBI Taxonomy" id="3088"/>
    <lineage>
        <taxon>Eukaryota</taxon>
        <taxon>Viridiplantae</taxon>
        <taxon>Chlorophyta</taxon>
        <taxon>core chlorophytes</taxon>
        <taxon>Chlorophyceae</taxon>
        <taxon>CS clade</taxon>
        <taxon>Sphaeropleales</taxon>
        <taxon>Scenedesmaceae</taxon>
        <taxon>Tetradesmus</taxon>
    </lineage>
</organism>